<evidence type="ECO:0000313" key="1">
    <source>
        <dbReference type="EMBL" id="SFF45594.1"/>
    </source>
</evidence>
<keyword evidence="2" id="KW-1185">Reference proteome</keyword>
<dbReference type="STRING" id="35752.SAMN05421541_110473"/>
<sequence>MTSISDRLTDLAHRLSGILDVPSEKELRDVLFAAGWQPSRHHTAAVLQLGEMLAYTLPEPCSAHLVIGIHDFGDPQELDGEESAQLYQEAETLAADIAAELRLDPAGPFDIDPLEGVHLAPHRFRAGHWAAGVADVQYDADLPLIVEAHFAWGANLQDRLTALVPPPARPPVVDWATIARPLPADYRWLIDTYGPGPLGGVLDLTAPGRLPAPRSGPDLFPERLAMATCGDDGTLSWIMDSTRPWESDPVEEVNSWHLELSRPGLRRGYGCGLLHFIVLALTGKHEPAATD</sequence>
<evidence type="ECO:0000313" key="2">
    <source>
        <dbReference type="Proteomes" id="UP000199645"/>
    </source>
</evidence>
<name>A0A1I2ITH8_9ACTN</name>
<protein>
    <submittedName>
        <fullName evidence="1">Uncharacterized protein</fullName>
    </submittedName>
</protein>
<organism evidence="1 2">
    <name type="scientific">Actinoplanes philippinensis</name>
    <dbReference type="NCBI Taxonomy" id="35752"/>
    <lineage>
        <taxon>Bacteria</taxon>
        <taxon>Bacillati</taxon>
        <taxon>Actinomycetota</taxon>
        <taxon>Actinomycetes</taxon>
        <taxon>Micromonosporales</taxon>
        <taxon>Micromonosporaceae</taxon>
        <taxon>Actinoplanes</taxon>
    </lineage>
</organism>
<proteinExistence type="predicted"/>
<gene>
    <name evidence="1" type="ORF">SAMN05421541_110473</name>
</gene>
<dbReference type="RefSeq" id="WP_093618888.1">
    <property type="nucleotide sequence ID" value="NZ_BOMT01000054.1"/>
</dbReference>
<dbReference type="EMBL" id="FONV01000010">
    <property type="protein sequence ID" value="SFF45594.1"/>
    <property type="molecule type" value="Genomic_DNA"/>
</dbReference>
<dbReference type="OrthoDB" id="3290128at2"/>
<dbReference type="AlphaFoldDB" id="A0A1I2ITH8"/>
<accession>A0A1I2ITH8</accession>
<reference evidence="1 2" key="1">
    <citation type="submission" date="2016-10" db="EMBL/GenBank/DDBJ databases">
        <authorList>
            <person name="de Groot N.N."/>
        </authorList>
    </citation>
    <scope>NUCLEOTIDE SEQUENCE [LARGE SCALE GENOMIC DNA]</scope>
    <source>
        <strain evidence="1 2">DSM 43019</strain>
    </source>
</reference>
<dbReference type="Proteomes" id="UP000199645">
    <property type="component" value="Unassembled WGS sequence"/>
</dbReference>